<dbReference type="GO" id="GO:0044283">
    <property type="term" value="P:small molecule biosynthetic process"/>
    <property type="evidence" value="ECO:0007669"/>
    <property type="project" value="UniProtKB-ARBA"/>
</dbReference>
<dbReference type="InterPro" id="IPR017972">
    <property type="entry name" value="Cyt_P450_CS"/>
</dbReference>
<dbReference type="InterPro" id="IPR001128">
    <property type="entry name" value="Cyt_P450"/>
</dbReference>
<evidence type="ECO:0000256" key="9">
    <source>
        <dbReference type="RuleBase" id="RU000461"/>
    </source>
</evidence>
<keyword evidence="4 8" id="KW-0479">Metal-binding</keyword>
<dbReference type="InterPro" id="IPR002401">
    <property type="entry name" value="Cyt_P450_E_grp-I"/>
</dbReference>
<keyword evidence="10" id="KW-0472">Membrane</keyword>
<proteinExistence type="inferred from homology"/>
<keyword evidence="6 8" id="KW-0408">Iron</keyword>
<dbReference type="CDD" id="cd11058">
    <property type="entry name" value="CYP60B-like"/>
    <property type="match status" value="1"/>
</dbReference>
<evidence type="ECO:0000256" key="7">
    <source>
        <dbReference type="ARBA" id="ARBA00023033"/>
    </source>
</evidence>
<evidence type="ECO:0000256" key="10">
    <source>
        <dbReference type="SAM" id="Phobius"/>
    </source>
</evidence>
<dbReference type="InterPro" id="IPR050121">
    <property type="entry name" value="Cytochrome_P450_monoxygenase"/>
</dbReference>
<evidence type="ECO:0000313" key="14">
    <source>
        <dbReference type="Proteomes" id="UP000654922"/>
    </source>
</evidence>
<dbReference type="PRINTS" id="PR00463">
    <property type="entry name" value="EP450I"/>
</dbReference>
<dbReference type="GO" id="GO:0016705">
    <property type="term" value="F:oxidoreductase activity, acting on paired donors, with incorporation or reduction of molecular oxygen"/>
    <property type="evidence" value="ECO:0007669"/>
    <property type="project" value="InterPro"/>
</dbReference>
<comment type="cofactor">
    <cofactor evidence="1 8">
        <name>heme</name>
        <dbReference type="ChEBI" id="CHEBI:30413"/>
    </cofactor>
</comment>
<dbReference type="FunFam" id="1.10.630.10:FF:000047">
    <property type="entry name" value="Cytochrome P450 monooxygenase"/>
    <property type="match status" value="1"/>
</dbReference>
<dbReference type="PANTHER" id="PTHR24305:SF210">
    <property type="entry name" value="CYTOCHROME P450 MONOOXYGENASE ASQL-RELATED"/>
    <property type="match status" value="1"/>
</dbReference>
<dbReference type="PANTHER" id="PTHR24305">
    <property type="entry name" value="CYTOCHROME P450"/>
    <property type="match status" value="1"/>
</dbReference>
<organism evidence="11 14">
    <name type="scientific">Aspergillus felis</name>
    <dbReference type="NCBI Taxonomy" id="1287682"/>
    <lineage>
        <taxon>Eukaryota</taxon>
        <taxon>Fungi</taxon>
        <taxon>Dikarya</taxon>
        <taxon>Ascomycota</taxon>
        <taxon>Pezizomycotina</taxon>
        <taxon>Eurotiomycetes</taxon>
        <taxon>Eurotiomycetidae</taxon>
        <taxon>Eurotiales</taxon>
        <taxon>Aspergillaceae</taxon>
        <taxon>Aspergillus</taxon>
        <taxon>Aspergillus subgen. Fumigati</taxon>
    </lineage>
</organism>
<dbReference type="AlphaFoldDB" id="A0A8H6UU37"/>
<dbReference type="Proteomes" id="UP000641853">
    <property type="component" value="Unassembled WGS sequence"/>
</dbReference>
<dbReference type="SUPFAM" id="SSF48264">
    <property type="entry name" value="Cytochrome P450"/>
    <property type="match status" value="1"/>
</dbReference>
<evidence type="ECO:0000256" key="6">
    <source>
        <dbReference type="ARBA" id="ARBA00023004"/>
    </source>
</evidence>
<feature type="transmembrane region" description="Helical" evidence="10">
    <location>
        <begin position="20"/>
        <end position="43"/>
    </location>
</feature>
<evidence type="ECO:0008006" key="15">
    <source>
        <dbReference type="Google" id="ProtNLM"/>
    </source>
</evidence>
<dbReference type="Gene3D" id="1.10.630.10">
    <property type="entry name" value="Cytochrome P450"/>
    <property type="match status" value="1"/>
</dbReference>
<dbReference type="GO" id="GO:0009403">
    <property type="term" value="P:toxin biosynthetic process"/>
    <property type="evidence" value="ECO:0007669"/>
    <property type="project" value="UniProtKB-ARBA"/>
</dbReference>
<protein>
    <recommendedName>
        <fullName evidence="15">Cytochrome P450 monooxygenase</fullName>
    </recommendedName>
</protein>
<evidence type="ECO:0000256" key="1">
    <source>
        <dbReference type="ARBA" id="ARBA00001971"/>
    </source>
</evidence>
<reference evidence="11" key="1">
    <citation type="submission" date="2020-06" db="EMBL/GenBank/DDBJ databases">
        <title>Draft genome sequences of strains closely related to Aspergillus parafelis and Aspergillus hiratsukae.</title>
        <authorList>
            <person name="Dos Santos R.A.C."/>
            <person name="Rivero-Menendez O."/>
            <person name="Steenwyk J.L."/>
            <person name="Mead M.E."/>
            <person name="Goldman G.H."/>
            <person name="Alastruey-Izquierdo A."/>
            <person name="Rokas A."/>
        </authorList>
    </citation>
    <scope>NUCLEOTIDE SEQUENCE</scope>
    <source>
        <strain evidence="11">CNM-CM5623</strain>
        <strain evidence="12">CNM-CM7691</strain>
    </source>
</reference>
<keyword evidence="3 8" id="KW-0349">Heme</keyword>
<keyword evidence="13" id="KW-1185">Reference proteome</keyword>
<evidence type="ECO:0000256" key="3">
    <source>
        <dbReference type="ARBA" id="ARBA00022617"/>
    </source>
</evidence>
<name>A0A8H6UU37_9EURO</name>
<dbReference type="GO" id="GO:0005506">
    <property type="term" value="F:iron ion binding"/>
    <property type="evidence" value="ECO:0007669"/>
    <property type="project" value="InterPro"/>
</dbReference>
<evidence type="ECO:0000256" key="8">
    <source>
        <dbReference type="PIRSR" id="PIRSR602401-1"/>
    </source>
</evidence>
<dbReference type="Pfam" id="PF00067">
    <property type="entry name" value="p450"/>
    <property type="match status" value="1"/>
</dbReference>
<keyword evidence="5 9" id="KW-0560">Oxidoreductase</keyword>
<evidence type="ECO:0000313" key="13">
    <source>
        <dbReference type="Proteomes" id="UP000641853"/>
    </source>
</evidence>
<dbReference type="InterPro" id="IPR036396">
    <property type="entry name" value="Cyt_P450_sf"/>
</dbReference>
<dbReference type="GO" id="GO:0020037">
    <property type="term" value="F:heme binding"/>
    <property type="evidence" value="ECO:0007669"/>
    <property type="project" value="InterPro"/>
</dbReference>
<accession>A0A8H6UU37</accession>
<dbReference type="EMBL" id="JACBAE010001346">
    <property type="protein sequence ID" value="KAF7163145.1"/>
    <property type="molecule type" value="Genomic_DNA"/>
</dbReference>
<evidence type="ECO:0000313" key="11">
    <source>
        <dbReference type="EMBL" id="KAF7163145.1"/>
    </source>
</evidence>
<dbReference type="OrthoDB" id="1470350at2759"/>
<evidence type="ECO:0000256" key="4">
    <source>
        <dbReference type="ARBA" id="ARBA00022723"/>
    </source>
</evidence>
<comment type="similarity">
    <text evidence="2 9">Belongs to the cytochrome P450 family.</text>
</comment>
<dbReference type="EMBL" id="JACBAG010001906">
    <property type="protein sequence ID" value="KAF7176878.1"/>
    <property type="molecule type" value="Genomic_DNA"/>
</dbReference>
<comment type="caution">
    <text evidence="11">The sequence shown here is derived from an EMBL/GenBank/DDBJ whole genome shotgun (WGS) entry which is preliminary data.</text>
</comment>
<gene>
    <name evidence="11" type="ORF">CNMCM5623_008215</name>
    <name evidence="12" type="ORF">CNMCM7691_004162</name>
</gene>
<feature type="binding site" description="axial binding residue" evidence="8">
    <location>
        <position position="461"/>
    </location>
    <ligand>
        <name>heme</name>
        <dbReference type="ChEBI" id="CHEBI:30413"/>
    </ligand>
    <ligandPart>
        <name>Fe</name>
        <dbReference type="ChEBI" id="CHEBI:18248"/>
    </ligandPart>
</feature>
<dbReference type="PROSITE" id="PS00086">
    <property type="entry name" value="CYTOCHROME_P450"/>
    <property type="match status" value="1"/>
</dbReference>
<sequence>MSFLIESTAVGQQSTLSFSNILQALLGSLVLYAALNSFYNIYLHPLSRFPGPKLWQTSYIFRHTASIRGTLDVSIKAFHAKYGPVVRYSPDELSFISAEAWKDIYGFREHALPKDPSFYGLIQLSRDKSPSIFTADQDHHPRVRKALSYAFSEKALRDQEPFVKRYVDLLIQRLRGIADAEDNRIDLVEWYNFTTFDIIGDLAIGRSFNCLQGSAYHSWVDAFWKSIKISPYARAMATYTDVQRLLRLFAPRALKEARLRHLQYVGVHTEERLARGILREKPDFISYILRSKGTADELTDGEVEANVNFLLLAGTETTATALSGTTYYLLKNPEVLRKATAEVRSAYNSEDEITFATTAERLPYMQACLTEGLRIYPPGPIAAPRRTPRGAVTWIAGHPVPGGVSVGVHAWTASNSPLNFHRPADFIPERWLSTSTMGRASLFQRDDRAASQPFSAGPRNCLGKAFALNEMRVILARMLWNFDLKMLPQSDGWERQKIFTLWDKGPLMVELRDIRSSLTN</sequence>
<keyword evidence="7 9" id="KW-0503">Monooxygenase</keyword>
<dbReference type="GO" id="GO:0004497">
    <property type="term" value="F:monooxygenase activity"/>
    <property type="evidence" value="ECO:0007669"/>
    <property type="project" value="UniProtKB-KW"/>
</dbReference>
<evidence type="ECO:0000256" key="5">
    <source>
        <dbReference type="ARBA" id="ARBA00023002"/>
    </source>
</evidence>
<dbReference type="Proteomes" id="UP000654922">
    <property type="component" value="Unassembled WGS sequence"/>
</dbReference>
<keyword evidence="10" id="KW-0812">Transmembrane</keyword>
<evidence type="ECO:0000256" key="2">
    <source>
        <dbReference type="ARBA" id="ARBA00010617"/>
    </source>
</evidence>
<evidence type="ECO:0000313" key="12">
    <source>
        <dbReference type="EMBL" id="KAF7176878.1"/>
    </source>
</evidence>
<dbReference type="PRINTS" id="PR00385">
    <property type="entry name" value="P450"/>
</dbReference>
<keyword evidence="10" id="KW-1133">Transmembrane helix</keyword>